<keyword evidence="5 7" id="KW-1133">Transmembrane helix</keyword>
<dbReference type="Proteomes" id="UP000095003">
    <property type="component" value="Unassembled WGS sequence"/>
</dbReference>
<feature type="transmembrane region" description="Helical" evidence="7">
    <location>
        <begin position="116"/>
        <end position="141"/>
    </location>
</feature>
<comment type="similarity">
    <text evidence="7">Belongs to the binding-protein-dependent transport system permease family.</text>
</comment>
<dbReference type="RefSeq" id="WP_069156306.1">
    <property type="nucleotide sequence ID" value="NZ_DBFYTC010000022.1"/>
</dbReference>
<dbReference type="CDD" id="cd06261">
    <property type="entry name" value="TM_PBP2"/>
    <property type="match status" value="1"/>
</dbReference>
<dbReference type="Gene3D" id="1.10.3720.10">
    <property type="entry name" value="MetI-like"/>
    <property type="match status" value="1"/>
</dbReference>
<evidence type="ECO:0000259" key="8">
    <source>
        <dbReference type="PROSITE" id="PS50928"/>
    </source>
</evidence>
<keyword evidence="4 7" id="KW-0812">Transmembrane</keyword>
<keyword evidence="6 7" id="KW-0472">Membrane</keyword>
<sequence length="313" mass="34333">MAGKKHTVSRKPSERGTFHVVNFIIMCIIMLITVYPIWFAVINSLNYGDELVKGYSFLLPARFTWASWSTVLGDADILNALWVTASRTIIVTVGSTIITSLFAYGFSRPYLRGKKFYMALGFTSMYFSGGIIPSFVLYNWLGLYDSYLVYILPALFGGFYNVIIFNANFKAIPESLFESAKLDGADEWKIYASVVLPLSKPVLTALGVFTACGIWNDYSATLFFTQSASLQTLGSYTLKLVKSSQAAEQLATSVMQSNQQMASLVNSAMGSGEVTAKTIELASMVLTALPVIIAYPFAQKFFAKGVMIGSVKG</sequence>
<keyword evidence="3" id="KW-1003">Cell membrane</keyword>
<feature type="transmembrane region" description="Helical" evidence="7">
    <location>
        <begin position="147"/>
        <end position="169"/>
    </location>
</feature>
<dbReference type="PATRIC" id="fig|1432052.3.peg.1684"/>
<reference evidence="9 10" key="1">
    <citation type="submission" date="2016-07" db="EMBL/GenBank/DDBJ databases">
        <title>Characterization of isolates of Eisenbergiella tayi derived from blood cultures, using whole genome sequencing.</title>
        <authorList>
            <person name="Burdz T."/>
            <person name="Wiebe D."/>
            <person name="Huynh C."/>
            <person name="Bernard K."/>
        </authorList>
    </citation>
    <scope>NUCLEOTIDE SEQUENCE [LARGE SCALE GENOMIC DNA]</scope>
    <source>
        <strain evidence="9 10">NML 120489</strain>
    </source>
</reference>
<dbReference type="EMBL" id="MCGI01000001">
    <property type="protein sequence ID" value="ODM13822.1"/>
    <property type="molecule type" value="Genomic_DNA"/>
</dbReference>
<evidence type="ECO:0000313" key="10">
    <source>
        <dbReference type="Proteomes" id="UP000095003"/>
    </source>
</evidence>
<dbReference type="PANTHER" id="PTHR43744:SF9">
    <property type="entry name" value="POLYGALACTURONAN_RHAMNOGALACTURONAN TRANSPORT SYSTEM PERMEASE PROTEIN YTCP"/>
    <property type="match status" value="1"/>
</dbReference>
<dbReference type="SUPFAM" id="SSF161098">
    <property type="entry name" value="MetI-like"/>
    <property type="match status" value="1"/>
</dbReference>
<feature type="transmembrane region" description="Helical" evidence="7">
    <location>
        <begin position="190"/>
        <end position="216"/>
    </location>
</feature>
<feature type="transmembrane region" description="Helical" evidence="7">
    <location>
        <begin position="279"/>
        <end position="298"/>
    </location>
</feature>
<protein>
    <submittedName>
        <fullName evidence="9">Lactose transport system permease protein LacG</fullName>
    </submittedName>
</protein>
<comment type="subcellular location">
    <subcellularLocation>
        <location evidence="1 7">Cell membrane</location>
        <topology evidence="1 7">Multi-pass membrane protein</topology>
    </subcellularLocation>
</comment>
<dbReference type="InterPro" id="IPR000515">
    <property type="entry name" value="MetI-like"/>
</dbReference>
<evidence type="ECO:0000313" key="9">
    <source>
        <dbReference type="EMBL" id="ODM13822.1"/>
    </source>
</evidence>
<dbReference type="Pfam" id="PF00528">
    <property type="entry name" value="BPD_transp_1"/>
    <property type="match status" value="1"/>
</dbReference>
<evidence type="ECO:0000256" key="4">
    <source>
        <dbReference type="ARBA" id="ARBA00022692"/>
    </source>
</evidence>
<comment type="caution">
    <text evidence="9">The sequence shown here is derived from an EMBL/GenBank/DDBJ whole genome shotgun (WGS) entry which is preliminary data.</text>
</comment>
<evidence type="ECO:0000256" key="2">
    <source>
        <dbReference type="ARBA" id="ARBA00022448"/>
    </source>
</evidence>
<dbReference type="InterPro" id="IPR035906">
    <property type="entry name" value="MetI-like_sf"/>
</dbReference>
<evidence type="ECO:0000256" key="1">
    <source>
        <dbReference type="ARBA" id="ARBA00004651"/>
    </source>
</evidence>
<organism evidence="9 10">
    <name type="scientific">Eisenbergiella tayi</name>
    <dbReference type="NCBI Taxonomy" id="1432052"/>
    <lineage>
        <taxon>Bacteria</taxon>
        <taxon>Bacillati</taxon>
        <taxon>Bacillota</taxon>
        <taxon>Clostridia</taxon>
        <taxon>Lachnospirales</taxon>
        <taxon>Lachnospiraceae</taxon>
        <taxon>Eisenbergiella</taxon>
    </lineage>
</organism>
<evidence type="ECO:0000256" key="6">
    <source>
        <dbReference type="ARBA" id="ARBA00023136"/>
    </source>
</evidence>
<feature type="transmembrane region" description="Helical" evidence="7">
    <location>
        <begin position="20"/>
        <end position="41"/>
    </location>
</feature>
<dbReference type="PROSITE" id="PS50928">
    <property type="entry name" value="ABC_TM1"/>
    <property type="match status" value="1"/>
</dbReference>
<feature type="transmembrane region" description="Helical" evidence="7">
    <location>
        <begin position="80"/>
        <end position="104"/>
    </location>
</feature>
<proteinExistence type="inferred from homology"/>
<dbReference type="PANTHER" id="PTHR43744">
    <property type="entry name" value="ABC TRANSPORTER PERMEASE PROTEIN MG189-RELATED-RELATED"/>
    <property type="match status" value="1"/>
</dbReference>
<evidence type="ECO:0000256" key="7">
    <source>
        <dbReference type="RuleBase" id="RU363032"/>
    </source>
</evidence>
<name>A0A1E3AYM8_9FIRM</name>
<dbReference type="GO" id="GO:0055085">
    <property type="term" value="P:transmembrane transport"/>
    <property type="evidence" value="ECO:0007669"/>
    <property type="project" value="InterPro"/>
</dbReference>
<feature type="domain" description="ABC transmembrane type-1" evidence="8">
    <location>
        <begin position="81"/>
        <end position="290"/>
    </location>
</feature>
<dbReference type="AlphaFoldDB" id="A0A1E3AYM8"/>
<evidence type="ECO:0000256" key="3">
    <source>
        <dbReference type="ARBA" id="ARBA00022475"/>
    </source>
</evidence>
<accession>A0A1E3AYM8</accession>
<evidence type="ECO:0000256" key="5">
    <source>
        <dbReference type="ARBA" id="ARBA00022989"/>
    </source>
</evidence>
<gene>
    <name evidence="9" type="primary">lacG_5</name>
    <name evidence="9" type="ORF">BEH84_01541</name>
</gene>
<keyword evidence="2 7" id="KW-0813">Transport</keyword>
<dbReference type="GO" id="GO:0005886">
    <property type="term" value="C:plasma membrane"/>
    <property type="evidence" value="ECO:0007669"/>
    <property type="project" value="UniProtKB-SubCell"/>
</dbReference>